<dbReference type="GO" id="GO:0003677">
    <property type="term" value="F:DNA binding"/>
    <property type="evidence" value="ECO:0007669"/>
    <property type="project" value="UniProtKB-KW"/>
</dbReference>
<keyword evidence="7" id="KW-1185">Reference proteome</keyword>
<comment type="caution">
    <text evidence="6">The sequence shown here is derived from an EMBL/GenBank/DDBJ whole genome shotgun (WGS) entry which is preliminary data.</text>
</comment>
<dbReference type="STRING" id="1121895.GCA_000378485_02028"/>
<evidence type="ECO:0000256" key="3">
    <source>
        <dbReference type="ARBA" id="ARBA00023163"/>
    </source>
</evidence>
<feature type="domain" description="HTH crp-type" evidence="5">
    <location>
        <begin position="130"/>
        <end position="198"/>
    </location>
</feature>
<dbReference type="InterPro" id="IPR036390">
    <property type="entry name" value="WH_DNA-bd_sf"/>
</dbReference>
<dbReference type="Proteomes" id="UP000030152">
    <property type="component" value="Unassembled WGS sequence"/>
</dbReference>
<dbReference type="CDD" id="cd00092">
    <property type="entry name" value="HTH_CRP"/>
    <property type="match status" value="1"/>
</dbReference>
<dbReference type="eggNOG" id="COG0664">
    <property type="taxonomic scope" value="Bacteria"/>
</dbReference>
<organism evidence="6 7">
    <name type="scientific">Flavobacterium rivuli WB 3.3-2 = DSM 21788</name>
    <dbReference type="NCBI Taxonomy" id="1121895"/>
    <lineage>
        <taxon>Bacteria</taxon>
        <taxon>Pseudomonadati</taxon>
        <taxon>Bacteroidota</taxon>
        <taxon>Flavobacteriia</taxon>
        <taxon>Flavobacteriales</taxon>
        <taxon>Flavobacteriaceae</taxon>
        <taxon>Flavobacterium</taxon>
    </lineage>
</organism>
<dbReference type="InterPro" id="IPR014710">
    <property type="entry name" value="RmlC-like_jellyroll"/>
</dbReference>
<name>A0A0A2MFC1_9FLAO</name>
<dbReference type="Gene3D" id="2.60.120.10">
    <property type="entry name" value="Jelly Rolls"/>
    <property type="match status" value="1"/>
</dbReference>
<dbReference type="PRINTS" id="PR00034">
    <property type="entry name" value="HTHCRP"/>
</dbReference>
<dbReference type="EMBL" id="JRLX01000007">
    <property type="protein sequence ID" value="KGO87000.1"/>
    <property type="molecule type" value="Genomic_DNA"/>
</dbReference>
<keyword evidence="2" id="KW-0238">DNA-binding</keyword>
<dbReference type="SUPFAM" id="SSF51206">
    <property type="entry name" value="cAMP-binding domain-like"/>
    <property type="match status" value="1"/>
</dbReference>
<gene>
    <name evidence="6" type="ORF">Q765_08570</name>
</gene>
<evidence type="ECO:0000256" key="2">
    <source>
        <dbReference type="ARBA" id="ARBA00023125"/>
    </source>
</evidence>
<dbReference type="GO" id="GO:0003700">
    <property type="term" value="F:DNA-binding transcription factor activity"/>
    <property type="evidence" value="ECO:0007669"/>
    <property type="project" value="TreeGrafter"/>
</dbReference>
<dbReference type="OrthoDB" id="667966at2"/>
<dbReference type="Pfam" id="PF13545">
    <property type="entry name" value="HTH_Crp_2"/>
    <property type="match status" value="1"/>
</dbReference>
<dbReference type="Pfam" id="PF00027">
    <property type="entry name" value="cNMP_binding"/>
    <property type="match status" value="1"/>
</dbReference>
<dbReference type="PANTHER" id="PTHR24567:SF28">
    <property type="entry name" value="LISTERIOLYSIN REGULATORY PROTEIN"/>
    <property type="match status" value="1"/>
</dbReference>
<dbReference type="AlphaFoldDB" id="A0A0A2MFC1"/>
<sequence length="198" mass="22688">MIDENLLEQFGAGIIFIKKGDVLFEEGDTAKYFYQIKSGEVKMNNYNDEGKEFIQSIFAVGSCFGEPPLFIDKPYPANGVAILDSEIYAIAKEAFFKLLFVHPEAHLSMTVNLAQRLYFKSVMASEISSQEPEHRILKLIDYFKETVSKLKPADRYKVELTRQQIADLTGLRVETVIRSIKALEKKGFLTIEDRKVYR</sequence>
<protein>
    <submittedName>
        <fullName evidence="6">Cyclic nucleotide-binding protein</fullName>
    </submittedName>
</protein>
<dbReference type="InterPro" id="IPR050397">
    <property type="entry name" value="Env_Response_Regulators"/>
</dbReference>
<proteinExistence type="predicted"/>
<dbReference type="InterPro" id="IPR018490">
    <property type="entry name" value="cNMP-bd_dom_sf"/>
</dbReference>
<dbReference type="PANTHER" id="PTHR24567">
    <property type="entry name" value="CRP FAMILY TRANSCRIPTIONAL REGULATORY PROTEIN"/>
    <property type="match status" value="1"/>
</dbReference>
<evidence type="ECO:0000313" key="7">
    <source>
        <dbReference type="Proteomes" id="UP000030152"/>
    </source>
</evidence>
<keyword evidence="3" id="KW-0804">Transcription</keyword>
<dbReference type="InterPro" id="IPR012318">
    <property type="entry name" value="HTH_CRP"/>
</dbReference>
<dbReference type="SMART" id="SM00419">
    <property type="entry name" value="HTH_CRP"/>
    <property type="match status" value="1"/>
</dbReference>
<feature type="domain" description="Cyclic nucleotide-binding" evidence="4">
    <location>
        <begin position="1"/>
        <end position="116"/>
    </location>
</feature>
<evidence type="ECO:0000256" key="1">
    <source>
        <dbReference type="ARBA" id="ARBA00023015"/>
    </source>
</evidence>
<dbReference type="CDD" id="cd00038">
    <property type="entry name" value="CAP_ED"/>
    <property type="match status" value="1"/>
</dbReference>
<dbReference type="SUPFAM" id="SSF46785">
    <property type="entry name" value="Winged helix' DNA-binding domain"/>
    <property type="match status" value="1"/>
</dbReference>
<evidence type="ECO:0000313" key="6">
    <source>
        <dbReference type="EMBL" id="KGO87000.1"/>
    </source>
</evidence>
<keyword evidence="1" id="KW-0805">Transcription regulation</keyword>
<dbReference type="RefSeq" id="WP_020213189.1">
    <property type="nucleotide sequence ID" value="NZ_JRLX01000007.1"/>
</dbReference>
<dbReference type="PROSITE" id="PS51063">
    <property type="entry name" value="HTH_CRP_2"/>
    <property type="match status" value="1"/>
</dbReference>
<dbReference type="PROSITE" id="PS50042">
    <property type="entry name" value="CNMP_BINDING_3"/>
    <property type="match status" value="1"/>
</dbReference>
<accession>A0A0A2MFC1</accession>
<reference evidence="6 7" key="1">
    <citation type="submission" date="2013-09" db="EMBL/GenBank/DDBJ databases">
        <authorList>
            <person name="Zeng Z."/>
            <person name="Chen C."/>
        </authorList>
    </citation>
    <scope>NUCLEOTIDE SEQUENCE [LARGE SCALE GENOMIC DNA]</scope>
    <source>
        <strain evidence="6 7">WB 3.3-2</strain>
    </source>
</reference>
<dbReference type="InterPro" id="IPR000595">
    <property type="entry name" value="cNMP-bd_dom"/>
</dbReference>
<evidence type="ECO:0000259" key="4">
    <source>
        <dbReference type="PROSITE" id="PS50042"/>
    </source>
</evidence>
<dbReference type="GO" id="GO:0005829">
    <property type="term" value="C:cytosol"/>
    <property type="evidence" value="ECO:0007669"/>
    <property type="project" value="TreeGrafter"/>
</dbReference>
<evidence type="ECO:0000259" key="5">
    <source>
        <dbReference type="PROSITE" id="PS51063"/>
    </source>
</evidence>
<dbReference type="SMART" id="SM00100">
    <property type="entry name" value="cNMP"/>
    <property type="match status" value="1"/>
</dbReference>